<feature type="region of interest" description="Disordered" evidence="1">
    <location>
        <begin position="187"/>
        <end position="209"/>
    </location>
</feature>
<keyword evidence="2" id="KW-0732">Signal</keyword>
<dbReference type="GO" id="GO:0042597">
    <property type="term" value="C:periplasmic space"/>
    <property type="evidence" value="ECO:0007669"/>
    <property type="project" value="InterPro"/>
</dbReference>
<dbReference type="InterPro" id="IPR012899">
    <property type="entry name" value="LTXXQ"/>
</dbReference>
<protein>
    <submittedName>
        <fullName evidence="3">Periplasmic heavy metal sensor</fullName>
    </submittedName>
</protein>
<dbReference type="AlphaFoldDB" id="A0A937XG98"/>
<accession>A0A937XG98</accession>
<comment type="caution">
    <text evidence="3">The sequence shown here is derived from an EMBL/GenBank/DDBJ whole genome shotgun (WGS) entry which is preliminary data.</text>
</comment>
<dbReference type="Pfam" id="PF13801">
    <property type="entry name" value="Metal_resist"/>
    <property type="match status" value="1"/>
</dbReference>
<sequence>MKNRTLTAMIVIVLAVGSALAQPAPTMAAPAPCGKAQAPMACGMQGMQGMMPGPAMPDLTPEQQEKMDALRTAHIKAMAPLQADVRVKEIELEAFWRADEPDAKKIVAKVKEIGDIREKIEVARINHRFEMRKILTPEQRKAMRKMGMGPGMMGRGKGCGGHGMMRGPMGGGCPMGGDERGMQCGSQCGGPQGPMGQGGQQGCPGRKMH</sequence>
<evidence type="ECO:0000256" key="1">
    <source>
        <dbReference type="SAM" id="MobiDB-lite"/>
    </source>
</evidence>
<dbReference type="EMBL" id="VGIR01000104">
    <property type="protein sequence ID" value="MBM3332587.1"/>
    <property type="molecule type" value="Genomic_DNA"/>
</dbReference>
<proteinExistence type="predicted"/>
<organism evidence="3 4">
    <name type="scientific">candidate division WOR-3 bacterium</name>
    <dbReference type="NCBI Taxonomy" id="2052148"/>
    <lineage>
        <taxon>Bacteria</taxon>
        <taxon>Bacteria division WOR-3</taxon>
    </lineage>
</organism>
<feature type="signal peptide" evidence="2">
    <location>
        <begin position="1"/>
        <end position="21"/>
    </location>
</feature>
<feature type="chain" id="PRO_5036681044" evidence="2">
    <location>
        <begin position="22"/>
        <end position="209"/>
    </location>
</feature>
<evidence type="ECO:0000313" key="4">
    <source>
        <dbReference type="Proteomes" id="UP000779900"/>
    </source>
</evidence>
<evidence type="ECO:0000256" key="2">
    <source>
        <dbReference type="SAM" id="SignalP"/>
    </source>
</evidence>
<dbReference type="Gene3D" id="1.20.120.1490">
    <property type="match status" value="1"/>
</dbReference>
<name>A0A937XG98_UNCW3</name>
<gene>
    <name evidence="3" type="ORF">FJY68_12205</name>
</gene>
<dbReference type="CDD" id="cd09916">
    <property type="entry name" value="CpxP_like"/>
    <property type="match status" value="1"/>
</dbReference>
<feature type="compositionally biased region" description="Gly residues" evidence="1">
    <location>
        <begin position="187"/>
        <end position="202"/>
    </location>
</feature>
<reference evidence="3" key="1">
    <citation type="submission" date="2019-03" db="EMBL/GenBank/DDBJ databases">
        <title>Lake Tanganyika Metagenome-Assembled Genomes (MAGs).</title>
        <authorList>
            <person name="Tran P."/>
        </authorList>
    </citation>
    <scope>NUCLEOTIDE SEQUENCE</scope>
    <source>
        <strain evidence="3">K_DeepCast_150m_m2_040</strain>
    </source>
</reference>
<evidence type="ECO:0000313" key="3">
    <source>
        <dbReference type="EMBL" id="MBM3332587.1"/>
    </source>
</evidence>
<dbReference type="Proteomes" id="UP000779900">
    <property type="component" value="Unassembled WGS sequence"/>
</dbReference>
<dbReference type="InterPro" id="IPR025961">
    <property type="entry name" value="Metal_resist"/>
</dbReference>